<evidence type="ECO:0000256" key="3">
    <source>
        <dbReference type="ARBA" id="ARBA00022553"/>
    </source>
</evidence>
<evidence type="ECO:0000259" key="8">
    <source>
        <dbReference type="PROSITE" id="PS50006"/>
    </source>
</evidence>
<keyword evidence="10" id="KW-1185">Reference proteome</keyword>
<feature type="compositionally biased region" description="Polar residues" evidence="7">
    <location>
        <begin position="238"/>
        <end position="260"/>
    </location>
</feature>
<feature type="region of interest" description="Disordered" evidence="7">
    <location>
        <begin position="232"/>
        <end position="265"/>
    </location>
</feature>
<feature type="region of interest" description="Disordered" evidence="7">
    <location>
        <begin position="1103"/>
        <end position="1125"/>
    </location>
</feature>
<feature type="compositionally biased region" description="Polar residues" evidence="7">
    <location>
        <begin position="611"/>
        <end position="621"/>
    </location>
</feature>
<dbReference type="InterPro" id="IPR000253">
    <property type="entry name" value="FHA_dom"/>
</dbReference>
<feature type="domain" description="FHA" evidence="8">
    <location>
        <begin position="27"/>
        <end position="77"/>
    </location>
</feature>
<feature type="compositionally biased region" description="Low complexity" evidence="7">
    <location>
        <begin position="707"/>
        <end position="720"/>
    </location>
</feature>
<accession>A0A8S3YYA3</accession>
<feature type="compositionally biased region" description="Polar residues" evidence="7">
    <location>
        <begin position="758"/>
        <end position="775"/>
    </location>
</feature>
<dbReference type="GO" id="GO:0005694">
    <property type="term" value="C:chromosome"/>
    <property type="evidence" value="ECO:0007669"/>
    <property type="project" value="TreeGrafter"/>
</dbReference>
<feature type="compositionally biased region" description="Polar residues" evidence="7">
    <location>
        <begin position="723"/>
        <end position="735"/>
    </location>
</feature>
<evidence type="ECO:0000313" key="10">
    <source>
        <dbReference type="Proteomes" id="UP000678393"/>
    </source>
</evidence>
<dbReference type="GO" id="GO:0007088">
    <property type="term" value="P:regulation of mitotic nuclear division"/>
    <property type="evidence" value="ECO:0007669"/>
    <property type="project" value="TreeGrafter"/>
</dbReference>
<sequence>MHLYGKVIVIKRNGTDGAHFPLTARCCVFGRGFDSDIRIQLPTVDTSQCQILVDEKEHVFIQSMSTASSTLINDKTLSEALTALSHGDIITIVDRKFRFEFPTDSKFYPHKSPKYKSPRTPKRASMTRLSASGEKNSSFSKRSTPVTPLSPRTDNVPESIKSPRSASKVSGQPVAVVNDDQFSSPKTGRQLHGSAKKASSPDSFSMSPPAFYQAPLTPGSSQDFSVLSSIPSGGPVNQAFQKSPAATRQKNPGSPYSKTPGSLRKTISDLRRRSVPVFETEEGPVQVQTKVRTQGFATPSVQVGNKRKSTAFDFLSAKRKRVSFGPNLSPEHFDKTLPPKTPIKKGATPSRIIKQERKSLLKAKSPGRKSLSPRTKSPIKVVSTPSSSQVFEVSINTEAFSPAIASPDRSKLQSPKSGLNESDSRRSPRGGSENETSAVGSPGRKLSPANKRNTQTLVKLEDDGTSIIEYLTQEKLLSHAVTNSAPDLGVLSPNTKLEKGSSPLLSGNSSFASSPKSPQRSSPTSSTEKKRSVGRPPSRASLSQISVTPRRSLSASSAGKRSVGRPSSRSKSDSSFRKSVSPRGSFLVSSAEKGSVGRPPSRSSLSFQSSATPGRSFSVSSAEKRSVGRPTSRSKSDSSFRKFVTPVKSSSPLGTSLSVRASLSPKNTPLKMSDVSVLPDDSFFQTSISPRSSMSVSSAEKRPVGRPPSQSKSDSSFRKSITPAKSNSPLETSLSVKASLSPKNTPFKMSGGSVLPNNSLFQTSISPRGSASVSSAKKRPVGRPPSQSKSDSSFRKSITPAKSYLSSNISIKYFHQFFTQKIHKTPKTPRALARALAPTTGHADSPATIIVGRKFKAIRTPKLLPRKGRKVSLSKASRKSLGNTSFTGLSEMFTEPVVNESTLYADIPDTPNGPNEMFVSPLSNRKSGHSGRKSTNLTGVRELFLKKHSQEVNYIGVKELFTSSGASSPVSPSGVGRLIKTSKKIAVSVSPRGVKRLLKTPKIKGIPVSPVGVDNLFKTPTTRPGKNAAKEETVDIVTSPPRKQSRAKKNDSVVPSSPAKGRRGQLKNAAAAETVEIVVPPSTGKRGRPKKNAALKVAASVPDVITPTPKPSPLKGRQGRQKKASTVEIIASPPTKKRGGAKGAHGWMIVCRHEGFEFESARCLFWREKKNWPWFPCRSYSHSPFH</sequence>
<evidence type="ECO:0000256" key="2">
    <source>
        <dbReference type="ARBA" id="ARBA00022499"/>
    </source>
</evidence>
<organism evidence="9 10">
    <name type="scientific">Candidula unifasciata</name>
    <dbReference type="NCBI Taxonomy" id="100452"/>
    <lineage>
        <taxon>Eukaryota</taxon>
        <taxon>Metazoa</taxon>
        <taxon>Spiralia</taxon>
        <taxon>Lophotrochozoa</taxon>
        <taxon>Mollusca</taxon>
        <taxon>Gastropoda</taxon>
        <taxon>Heterobranchia</taxon>
        <taxon>Euthyneura</taxon>
        <taxon>Panpulmonata</taxon>
        <taxon>Eupulmonata</taxon>
        <taxon>Stylommatophora</taxon>
        <taxon>Helicina</taxon>
        <taxon>Helicoidea</taxon>
        <taxon>Geomitridae</taxon>
        <taxon>Candidula</taxon>
    </lineage>
</organism>
<keyword evidence="5" id="KW-0539">Nucleus</keyword>
<name>A0A8S3YYA3_9EUPU</name>
<keyword evidence="2" id="KW-1017">Isopeptide bond</keyword>
<feature type="compositionally biased region" description="Basic residues" evidence="7">
    <location>
        <begin position="110"/>
        <end position="122"/>
    </location>
</feature>
<dbReference type="CDD" id="cd22673">
    <property type="entry name" value="FHA_Ki67"/>
    <property type="match status" value="1"/>
</dbReference>
<feature type="region of interest" description="Disordered" evidence="7">
    <location>
        <begin position="485"/>
        <end position="735"/>
    </location>
</feature>
<feature type="compositionally biased region" description="Low complexity" evidence="7">
    <location>
        <begin position="687"/>
        <end position="698"/>
    </location>
</feature>
<evidence type="ECO:0000256" key="7">
    <source>
        <dbReference type="SAM" id="MobiDB-lite"/>
    </source>
</evidence>
<dbReference type="GO" id="GO:0005634">
    <property type="term" value="C:nucleus"/>
    <property type="evidence" value="ECO:0007669"/>
    <property type="project" value="UniProtKB-SubCell"/>
</dbReference>
<evidence type="ECO:0000256" key="1">
    <source>
        <dbReference type="ARBA" id="ARBA00004123"/>
    </source>
</evidence>
<gene>
    <name evidence="9" type="ORF">CUNI_LOCUS5869</name>
</gene>
<keyword evidence="6" id="KW-0131">Cell cycle</keyword>
<dbReference type="PANTHER" id="PTHR21603">
    <property type="entry name" value="ANTIGEN KI-67-LIKE PROTEIN"/>
    <property type="match status" value="1"/>
</dbReference>
<feature type="region of interest" description="Disordered" evidence="7">
    <location>
        <begin position="325"/>
        <end position="387"/>
    </location>
</feature>
<proteinExistence type="predicted"/>
<dbReference type="Gene3D" id="2.60.200.20">
    <property type="match status" value="1"/>
</dbReference>
<evidence type="ECO:0000313" key="9">
    <source>
        <dbReference type="EMBL" id="CAG5120311.1"/>
    </source>
</evidence>
<dbReference type="Pfam" id="PF00498">
    <property type="entry name" value="FHA"/>
    <property type="match status" value="1"/>
</dbReference>
<feature type="compositionally biased region" description="Low complexity" evidence="7">
    <location>
        <begin position="601"/>
        <end position="610"/>
    </location>
</feature>
<dbReference type="InterPro" id="IPR017956">
    <property type="entry name" value="AT_hook_DNA-bd_motif"/>
</dbReference>
<dbReference type="PROSITE" id="PS50006">
    <property type="entry name" value="FHA_DOMAIN"/>
    <property type="match status" value="1"/>
</dbReference>
<comment type="caution">
    <text evidence="9">The sequence shown here is derived from an EMBL/GenBank/DDBJ whole genome shotgun (WGS) entry which is preliminary data.</text>
</comment>
<dbReference type="Proteomes" id="UP000678393">
    <property type="component" value="Unassembled WGS sequence"/>
</dbReference>
<dbReference type="OrthoDB" id="6288785at2759"/>
<dbReference type="AlphaFoldDB" id="A0A8S3YYA3"/>
<keyword evidence="4" id="KW-0832">Ubl conjugation</keyword>
<feature type="compositionally biased region" description="Polar residues" evidence="7">
    <location>
        <begin position="412"/>
        <end position="421"/>
    </location>
</feature>
<dbReference type="GO" id="GO:0003677">
    <property type="term" value="F:DNA binding"/>
    <property type="evidence" value="ECO:0007669"/>
    <property type="project" value="InterPro"/>
</dbReference>
<feature type="compositionally biased region" description="Polar residues" evidence="7">
    <location>
        <begin position="540"/>
        <end position="557"/>
    </location>
</feature>
<feature type="compositionally biased region" description="Low complexity" evidence="7">
    <location>
        <begin position="784"/>
        <end position="796"/>
    </location>
</feature>
<feature type="compositionally biased region" description="Polar residues" evidence="7">
    <location>
        <begin position="647"/>
        <end position="667"/>
    </location>
</feature>
<feature type="compositionally biased region" description="Polar residues" evidence="7">
    <location>
        <begin position="503"/>
        <end position="526"/>
    </location>
</feature>
<keyword evidence="3" id="KW-0597">Phosphoprotein</keyword>
<evidence type="ECO:0000256" key="4">
    <source>
        <dbReference type="ARBA" id="ARBA00022843"/>
    </source>
</evidence>
<dbReference type="InterPro" id="IPR008984">
    <property type="entry name" value="SMAD_FHA_dom_sf"/>
</dbReference>
<dbReference type="Pfam" id="PF15276">
    <property type="entry name" value="PP1_bind"/>
    <property type="match status" value="1"/>
</dbReference>
<dbReference type="SMART" id="SM00384">
    <property type="entry name" value="AT_hook"/>
    <property type="match status" value="6"/>
</dbReference>
<dbReference type="EMBL" id="CAJHNH020000877">
    <property type="protein sequence ID" value="CAG5120311.1"/>
    <property type="molecule type" value="Genomic_DNA"/>
</dbReference>
<feature type="compositionally biased region" description="Low complexity" evidence="7">
    <location>
        <begin position="559"/>
        <end position="569"/>
    </location>
</feature>
<feature type="region of interest" description="Disordered" evidence="7">
    <location>
        <begin position="404"/>
        <end position="458"/>
    </location>
</feature>
<reference evidence="9" key="1">
    <citation type="submission" date="2021-04" db="EMBL/GenBank/DDBJ databases">
        <authorList>
            <consortium name="Molecular Ecology Group"/>
        </authorList>
    </citation>
    <scope>NUCLEOTIDE SEQUENCE</scope>
</reference>
<evidence type="ECO:0000256" key="6">
    <source>
        <dbReference type="ARBA" id="ARBA00023306"/>
    </source>
</evidence>
<feature type="region of interest" description="Disordered" evidence="7">
    <location>
        <begin position="1014"/>
        <end position="1073"/>
    </location>
</feature>
<dbReference type="GO" id="GO:0051983">
    <property type="term" value="P:regulation of chromosome segregation"/>
    <property type="evidence" value="ECO:0007669"/>
    <property type="project" value="TreeGrafter"/>
</dbReference>
<dbReference type="SUPFAM" id="SSF49879">
    <property type="entry name" value="SMAD/FHA domain"/>
    <property type="match status" value="1"/>
</dbReference>
<comment type="subcellular location">
    <subcellularLocation>
        <location evidence="1">Nucleus</location>
    </subcellularLocation>
</comment>
<dbReference type="PANTHER" id="PTHR21603:SF18">
    <property type="entry name" value="ANTIGEN KI-67-LIKE PROTEIN"/>
    <property type="match status" value="1"/>
</dbReference>
<protein>
    <recommendedName>
        <fullName evidence="8">FHA domain-containing protein</fullName>
    </recommendedName>
</protein>
<feature type="region of interest" description="Disordered" evidence="7">
    <location>
        <begin position="110"/>
        <end position="217"/>
    </location>
</feature>
<feature type="region of interest" description="Disordered" evidence="7">
    <location>
        <begin position="758"/>
        <end position="796"/>
    </location>
</feature>
<feature type="compositionally biased region" description="Polar residues" evidence="7">
    <location>
        <begin position="127"/>
        <end position="153"/>
    </location>
</feature>
<dbReference type="InterPro" id="IPR029334">
    <property type="entry name" value="PP1-bd"/>
</dbReference>
<evidence type="ECO:0000256" key="5">
    <source>
        <dbReference type="ARBA" id="ARBA00023242"/>
    </source>
</evidence>